<dbReference type="OrthoDB" id="1112565at2759"/>
<dbReference type="PROSITE" id="PS50023">
    <property type="entry name" value="LIM_DOMAIN_2"/>
    <property type="match status" value="1"/>
</dbReference>
<keyword evidence="1 5" id="KW-0479">Metal-binding</keyword>
<dbReference type="Proteomes" id="UP000053766">
    <property type="component" value="Unassembled WGS sequence"/>
</dbReference>
<dbReference type="GO" id="GO:0005634">
    <property type="term" value="C:nucleus"/>
    <property type="evidence" value="ECO:0007669"/>
    <property type="project" value="TreeGrafter"/>
</dbReference>
<evidence type="ECO:0000256" key="5">
    <source>
        <dbReference type="PROSITE-ProRule" id="PRU00125"/>
    </source>
</evidence>
<evidence type="ECO:0000256" key="3">
    <source>
        <dbReference type="ARBA" id="ARBA00022833"/>
    </source>
</evidence>
<reference evidence="7 8" key="1">
    <citation type="submission" date="2013-11" db="EMBL/GenBank/DDBJ databases">
        <title>Draft genome of the bovine lungworm Dictyocaulus viviparus.</title>
        <authorList>
            <person name="Mitreva M."/>
        </authorList>
    </citation>
    <scope>NUCLEOTIDE SEQUENCE [LARGE SCALE GENOMIC DNA]</scope>
    <source>
        <strain evidence="7 8">HannoverDv2000</strain>
    </source>
</reference>
<dbReference type="CDD" id="cd08368">
    <property type="entry name" value="LIM"/>
    <property type="match status" value="1"/>
</dbReference>
<dbReference type="Gene3D" id="2.10.110.10">
    <property type="entry name" value="Cysteine Rich Protein"/>
    <property type="match status" value="2"/>
</dbReference>
<dbReference type="PANTHER" id="PTHR24205:SF16">
    <property type="entry name" value="GH01042P-RELATED"/>
    <property type="match status" value="1"/>
</dbReference>
<proteinExistence type="predicted"/>
<dbReference type="STRING" id="29172.A0A0D8YA39"/>
<dbReference type="Pfam" id="PF00412">
    <property type="entry name" value="LIM"/>
    <property type="match status" value="2"/>
</dbReference>
<evidence type="ECO:0000256" key="1">
    <source>
        <dbReference type="ARBA" id="ARBA00022723"/>
    </source>
</evidence>
<sequence>MFQTEQWFVICPGCNENITKEDTEKGDAAYVLGRVWHLKHLHCKICAMPLTSSGCRASPLDDSTPICIDCYMEIQHPSCYACHLPLRETCVVAMRKKYHHECFRCYKCRGSMPNGQYYLLNGNAFDEDCYFTVKCVRKNNLL</sequence>
<dbReference type="GO" id="GO:0003712">
    <property type="term" value="F:transcription coregulator activity"/>
    <property type="evidence" value="ECO:0007669"/>
    <property type="project" value="TreeGrafter"/>
</dbReference>
<name>A0A0D8YA39_DICVI</name>
<protein>
    <submittedName>
        <fullName evidence="7">LIM domain protein</fullName>
    </submittedName>
</protein>
<dbReference type="PANTHER" id="PTHR24205">
    <property type="entry name" value="FOUR AND A HALF LIM DOMAINS PROTEIN"/>
    <property type="match status" value="1"/>
</dbReference>
<dbReference type="EMBL" id="KN716156">
    <property type="protein sequence ID" value="KJH53072.1"/>
    <property type="molecule type" value="Genomic_DNA"/>
</dbReference>
<evidence type="ECO:0000313" key="8">
    <source>
        <dbReference type="Proteomes" id="UP000053766"/>
    </source>
</evidence>
<gene>
    <name evidence="7" type="ORF">DICVIV_00757</name>
</gene>
<evidence type="ECO:0000313" key="7">
    <source>
        <dbReference type="EMBL" id="KJH53072.1"/>
    </source>
</evidence>
<keyword evidence="8" id="KW-1185">Reference proteome</keyword>
<dbReference type="AlphaFoldDB" id="A0A0D8YA39"/>
<keyword evidence="3 5" id="KW-0862">Zinc</keyword>
<dbReference type="SUPFAM" id="SSF57716">
    <property type="entry name" value="Glucocorticoid receptor-like (DNA-binding domain)"/>
    <property type="match status" value="1"/>
</dbReference>
<feature type="domain" description="LIM zinc-binding" evidence="6">
    <location>
        <begin position="77"/>
        <end position="136"/>
    </location>
</feature>
<reference evidence="8" key="2">
    <citation type="journal article" date="2016" name="Sci. Rep.">
        <title>Dictyocaulus viviparus genome, variome and transcriptome elucidate lungworm biology and support future intervention.</title>
        <authorList>
            <person name="McNulty S.N."/>
            <person name="Strube C."/>
            <person name="Rosa B.A."/>
            <person name="Martin J.C."/>
            <person name="Tyagi R."/>
            <person name="Choi Y.J."/>
            <person name="Wang Q."/>
            <person name="Hallsworth Pepin K."/>
            <person name="Zhang X."/>
            <person name="Ozersky P."/>
            <person name="Wilson R.K."/>
            <person name="Sternberg P.W."/>
            <person name="Gasser R.B."/>
            <person name="Mitreva M."/>
        </authorList>
    </citation>
    <scope>NUCLEOTIDE SEQUENCE [LARGE SCALE GENOMIC DNA]</scope>
    <source>
        <strain evidence="8">HannoverDv2000</strain>
    </source>
</reference>
<dbReference type="GO" id="GO:0046872">
    <property type="term" value="F:metal ion binding"/>
    <property type="evidence" value="ECO:0007669"/>
    <property type="project" value="UniProtKB-KW"/>
</dbReference>
<accession>A0A0D8YA39</accession>
<dbReference type="SMART" id="SM00132">
    <property type="entry name" value="LIM"/>
    <property type="match status" value="2"/>
</dbReference>
<keyword evidence="4 5" id="KW-0440">LIM domain</keyword>
<dbReference type="GO" id="GO:0030018">
    <property type="term" value="C:Z disc"/>
    <property type="evidence" value="ECO:0007669"/>
    <property type="project" value="TreeGrafter"/>
</dbReference>
<dbReference type="InterPro" id="IPR001781">
    <property type="entry name" value="Znf_LIM"/>
</dbReference>
<evidence type="ECO:0000259" key="6">
    <source>
        <dbReference type="PROSITE" id="PS50023"/>
    </source>
</evidence>
<evidence type="ECO:0000256" key="4">
    <source>
        <dbReference type="ARBA" id="ARBA00023038"/>
    </source>
</evidence>
<keyword evidence="2" id="KW-0677">Repeat</keyword>
<dbReference type="PROSITE" id="PS00478">
    <property type="entry name" value="LIM_DOMAIN_1"/>
    <property type="match status" value="2"/>
</dbReference>
<evidence type="ECO:0000256" key="2">
    <source>
        <dbReference type="ARBA" id="ARBA00022737"/>
    </source>
</evidence>
<organism evidence="7 8">
    <name type="scientific">Dictyocaulus viviparus</name>
    <name type="common">Bovine lungworm</name>
    <dbReference type="NCBI Taxonomy" id="29172"/>
    <lineage>
        <taxon>Eukaryota</taxon>
        <taxon>Metazoa</taxon>
        <taxon>Ecdysozoa</taxon>
        <taxon>Nematoda</taxon>
        <taxon>Chromadorea</taxon>
        <taxon>Rhabditida</taxon>
        <taxon>Rhabditina</taxon>
        <taxon>Rhabditomorpha</taxon>
        <taxon>Strongyloidea</taxon>
        <taxon>Metastrongylidae</taxon>
        <taxon>Dictyocaulus</taxon>
    </lineage>
</organism>